<dbReference type="Pfam" id="PF01397">
    <property type="entry name" value="Terpene_synth"/>
    <property type="match status" value="1"/>
</dbReference>
<comment type="cofactor">
    <cofactor evidence="1">
        <name>Mg(2+)</name>
        <dbReference type="ChEBI" id="CHEBI:18420"/>
    </cofactor>
</comment>
<dbReference type="SUPFAM" id="SSF48576">
    <property type="entry name" value="Terpenoid synthases"/>
    <property type="match status" value="1"/>
</dbReference>
<dbReference type="InterPro" id="IPR036965">
    <property type="entry name" value="Terpene_synth_N_sf"/>
</dbReference>
<dbReference type="SFLD" id="SFLDG01019">
    <property type="entry name" value="Terpene_Cyclase_Like_1_C_Termi"/>
    <property type="match status" value="1"/>
</dbReference>
<dbReference type="PANTHER" id="PTHR31225">
    <property type="entry name" value="OS04G0344100 PROTEIN-RELATED"/>
    <property type="match status" value="1"/>
</dbReference>
<keyword evidence="8" id="KW-1185">Reference proteome</keyword>
<dbReference type="InterPro" id="IPR001906">
    <property type="entry name" value="Terpene_synth_N"/>
</dbReference>
<dbReference type="InterPro" id="IPR050148">
    <property type="entry name" value="Terpene_synthase-like"/>
</dbReference>
<dbReference type="InterPro" id="IPR005630">
    <property type="entry name" value="Terpene_synthase_metal-bd"/>
</dbReference>
<sequence length="422" mass="49384">MLSLYEAAYLRVHGEDILDEGLDYTITNLKFMKSQSGPHLAKHIAYALQQPFHMGVRRLESMKYISFYEEDDSHNEMLIKLAKLDFNRVQLLHQQELVEVARWYKDAQIESEYSYARQRIAECYLWAMGASFEPQYARIRTSTAKVILTLSIVDDTYDAYGTIGELEQFTNAIQKWNTSAIHQLPDYMKSLYKIILDVYDELENNLQSKERSYWVSYAKDTVKQLVKAYYVEAEWCNKNYVPSFEEYIENALISSGYRAVSVLCFVGMEEFAGMEAFEWFKSYPKIDRATRRMCRLMDDIVSTKDEKKRSQHVSTSIECYMKQYKILSEEEAIKSLKKKINDSWKDINEESTSSWRDYSLKIEYFIMENLFAGSSIAMKHYPGEVPSTLSTIAREAAQNRREYAGDFEFGLSIVPDCREDVE</sequence>
<dbReference type="GO" id="GO:0010333">
    <property type="term" value="F:terpene synthase activity"/>
    <property type="evidence" value="ECO:0007669"/>
    <property type="project" value="InterPro"/>
</dbReference>
<dbReference type="InterPro" id="IPR034741">
    <property type="entry name" value="Terpene_cyclase-like_1_C"/>
</dbReference>
<dbReference type="PANTHER" id="PTHR31225:SF93">
    <property type="entry name" value="ALPHA-HUMULENE_(-)-(E)-BETA-CARYOPHYLLENE SYNTHASE"/>
    <property type="match status" value="1"/>
</dbReference>
<dbReference type="InterPro" id="IPR044814">
    <property type="entry name" value="Terpene_cyclase_plant_C1"/>
</dbReference>
<dbReference type="EMBL" id="JAAARO010000019">
    <property type="protein sequence ID" value="KAF5730685.1"/>
    <property type="molecule type" value="Genomic_DNA"/>
</dbReference>
<dbReference type="Pfam" id="PF03936">
    <property type="entry name" value="Terpene_synth_C"/>
    <property type="match status" value="1"/>
</dbReference>
<feature type="domain" description="Terpene synthase metal-binding" evidence="6">
    <location>
        <begin position="105"/>
        <end position="346"/>
    </location>
</feature>
<accession>A0A7J7C9S8</accession>
<comment type="caution">
    <text evidence="7">The sequence shown here is derived from an EMBL/GenBank/DDBJ whole genome shotgun (WGS) entry which is preliminary data.</text>
</comment>
<evidence type="ECO:0000259" key="5">
    <source>
        <dbReference type="Pfam" id="PF01397"/>
    </source>
</evidence>
<dbReference type="SUPFAM" id="SSF48239">
    <property type="entry name" value="Terpenoid cyclases/Protein prenyltransferases"/>
    <property type="match status" value="1"/>
</dbReference>
<gene>
    <name evidence="7" type="ORF">HS088_TW19G00279</name>
</gene>
<evidence type="ECO:0000313" key="7">
    <source>
        <dbReference type="EMBL" id="KAF5730685.1"/>
    </source>
</evidence>
<organism evidence="7 8">
    <name type="scientific">Tripterygium wilfordii</name>
    <name type="common">Thunder God vine</name>
    <dbReference type="NCBI Taxonomy" id="458696"/>
    <lineage>
        <taxon>Eukaryota</taxon>
        <taxon>Viridiplantae</taxon>
        <taxon>Streptophyta</taxon>
        <taxon>Embryophyta</taxon>
        <taxon>Tracheophyta</taxon>
        <taxon>Spermatophyta</taxon>
        <taxon>Magnoliopsida</taxon>
        <taxon>eudicotyledons</taxon>
        <taxon>Gunneridae</taxon>
        <taxon>Pentapetalae</taxon>
        <taxon>rosids</taxon>
        <taxon>fabids</taxon>
        <taxon>Celastrales</taxon>
        <taxon>Celastraceae</taxon>
        <taxon>Tripterygium</taxon>
    </lineage>
</organism>
<dbReference type="InterPro" id="IPR008949">
    <property type="entry name" value="Isoprenoid_synthase_dom_sf"/>
</dbReference>
<dbReference type="GO" id="GO:0016102">
    <property type="term" value="P:diterpenoid biosynthetic process"/>
    <property type="evidence" value="ECO:0007669"/>
    <property type="project" value="InterPro"/>
</dbReference>
<dbReference type="CDD" id="cd00684">
    <property type="entry name" value="Terpene_cyclase_plant_C1"/>
    <property type="match status" value="1"/>
</dbReference>
<feature type="domain" description="Terpene synthase N-terminal" evidence="5">
    <location>
        <begin position="1"/>
        <end position="48"/>
    </location>
</feature>
<dbReference type="Proteomes" id="UP000593562">
    <property type="component" value="Unassembled WGS sequence"/>
</dbReference>
<evidence type="ECO:0000256" key="3">
    <source>
        <dbReference type="ARBA" id="ARBA00022842"/>
    </source>
</evidence>
<evidence type="ECO:0000256" key="2">
    <source>
        <dbReference type="ARBA" id="ARBA00022723"/>
    </source>
</evidence>
<dbReference type="Gene3D" id="1.10.600.10">
    <property type="entry name" value="Farnesyl Diphosphate Synthase"/>
    <property type="match status" value="1"/>
</dbReference>
<dbReference type="SFLD" id="SFLDS00005">
    <property type="entry name" value="Isoprenoid_Synthase_Type_I"/>
    <property type="match status" value="1"/>
</dbReference>
<evidence type="ECO:0000256" key="4">
    <source>
        <dbReference type="ARBA" id="ARBA00023239"/>
    </source>
</evidence>
<keyword evidence="4" id="KW-0456">Lyase</keyword>
<evidence type="ECO:0000256" key="1">
    <source>
        <dbReference type="ARBA" id="ARBA00001946"/>
    </source>
</evidence>
<keyword evidence="3" id="KW-0460">Magnesium</keyword>
<evidence type="ECO:0000313" key="8">
    <source>
        <dbReference type="Proteomes" id="UP000593562"/>
    </source>
</evidence>
<protein>
    <submittedName>
        <fullName evidence="7">Casbene synthase</fullName>
    </submittedName>
</protein>
<dbReference type="InterPro" id="IPR008930">
    <property type="entry name" value="Terpenoid_cyclase/PrenylTrfase"/>
</dbReference>
<dbReference type="AlphaFoldDB" id="A0A7J7C9S8"/>
<dbReference type="Gene3D" id="1.50.10.130">
    <property type="entry name" value="Terpene synthase, N-terminal domain"/>
    <property type="match status" value="1"/>
</dbReference>
<dbReference type="FunFam" id="1.10.600.10:FF:000007">
    <property type="entry name" value="Isoprene synthase, chloroplastic"/>
    <property type="match status" value="1"/>
</dbReference>
<evidence type="ECO:0000259" key="6">
    <source>
        <dbReference type="Pfam" id="PF03936"/>
    </source>
</evidence>
<reference evidence="7 8" key="1">
    <citation type="journal article" date="2020" name="Nat. Commun.">
        <title>Genome of Tripterygium wilfordii and identification of cytochrome P450 involved in triptolide biosynthesis.</title>
        <authorList>
            <person name="Tu L."/>
            <person name="Su P."/>
            <person name="Zhang Z."/>
            <person name="Gao L."/>
            <person name="Wang J."/>
            <person name="Hu T."/>
            <person name="Zhou J."/>
            <person name="Zhang Y."/>
            <person name="Zhao Y."/>
            <person name="Liu Y."/>
            <person name="Song Y."/>
            <person name="Tong Y."/>
            <person name="Lu Y."/>
            <person name="Yang J."/>
            <person name="Xu C."/>
            <person name="Jia M."/>
            <person name="Peters R.J."/>
            <person name="Huang L."/>
            <person name="Gao W."/>
        </authorList>
    </citation>
    <scope>NUCLEOTIDE SEQUENCE [LARGE SCALE GENOMIC DNA]</scope>
    <source>
        <strain evidence="8">cv. XIE 37</strain>
        <tissue evidence="7">Leaf</tissue>
    </source>
</reference>
<dbReference type="InParanoid" id="A0A7J7C9S8"/>
<dbReference type="GO" id="GO:0000287">
    <property type="term" value="F:magnesium ion binding"/>
    <property type="evidence" value="ECO:0007669"/>
    <property type="project" value="InterPro"/>
</dbReference>
<name>A0A7J7C9S8_TRIWF</name>
<proteinExistence type="predicted"/>
<keyword evidence="2" id="KW-0479">Metal-binding</keyword>